<dbReference type="SUPFAM" id="SSF52374">
    <property type="entry name" value="Nucleotidylyl transferase"/>
    <property type="match status" value="1"/>
</dbReference>
<evidence type="ECO:0008006" key="3">
    <source>
        <dbReference type="Google" id="ProtNLM"/>
    </source>
</evidence>
<gene>
    <name evidence="1" type="ORF">AZI86_18885</name>
</gene>
<dbReference type="RefSeq" id="WP_061836874.1">
    <property type="nucleotide sequence ID" value="NZ_LUKE01000008.1"/>
</dbReference>
<name>A0A150WDH9_BDEBC</name>
<sequence>MSDSPIEKPEAKALKINIDTSRYGAFAEIGAGQEVARHFFQVGKASQTIAKTISAYDMIVSDDIYGREANGRYVCEARLEKMLGHEYDLLVDRLADTRGAHTKFFAFANTVATASGGHKQSHGWMGVRFQNTPGGAHNEIILHIRMLDRYRLQQQESLGILGVNLIHAAFYHINDPDQFIPHLVDNLKEGQIVIDVIKFRGPDLSEFDDRLMNLELVRRGLAEAILFSPKNEILNVSDAVYGKSVLIQRGHFRPITTTHLDVMQKGILQMKGDVSASETKNVEVLPIMEMTMQSFFTDGDVNEKDFLARVETLTNLGMHVMISNFKLFYKLKRFMRRYTPHFMAIIISANYLEKLFTEDHYKDLEGGLLEGLGKLLEQKTKLYVYPHKTSMLCMTTKSFFPQPHLRHMYSYFLDNSQIVDVAGCDETLEYMHSRDVEDLLAKGDPKWEKCVPDKVRDYIKSKKLFGYK</sequence>
<accession>A0A150WDH9</accession>
<reference evidence="1 2" key="1">
    <citation type="submission" date="2016-03" db="EMBL/GenBank/DDBJ databases">
        <authorList>
            <person name="Ploux O."/>
        </authorList>
    </citation>
    <scope>NUCLEOTIDE SEQUENCE [LARGE SCALE GENOMIC DNA]</scope>
    <source>
        <strain evidence="1 2">R0</strain>
    </source>
</reference>
<dbReference type="Gene3D" id="3.40.50.620">
    <property type="entry name" value="HUPs"/>
    <property type="match status" value="1"/>
</dbReference>
<dbReference type="InterPro" id="IPR014729">
    <property type="entry name" value="Rossmann-like_a/b/a_fold"/>
</dbReference>
<keyword evidence="2" id="KW-1185">Reference proteome</keyword>
<organism evidence="1 2">
    <name type="scientific">Bdellovibrio bacteriovorus</name>
    <dbReference type="NCBI Taxonomy" id="959"/>
    <lineage>
        <taxon>Bacteria</taxon>
        <taxon>Pseudomonadati</taxon>
        <taxon>Bdellovibrionota</taxon>
        <taxon>Bdellovibrionia</taxon>
        <taxon>Bdellovibrionales</taxon>
        <taxon>Pseudobdellovibrionaceae</taxon>
        <taxon>Bdellovibrio</taxon>
    </lineage>
</organism>
<proteinExistence type="predicted"/>
<dbReference type="Proteomes" id="UP000075320">
    <property type="component" value="Unassembled WGS sequence"/>
</dbReference>
<dbReference type="AlphaFoldDB" id="A0A150WDH9"/>
<dbReference type="OrthoDB" id="5287933at2"/>
<evidence type="ECO:0000313" key="1">
    <source>
        <dbReference type="EMBL" id="KYG60979.1"/>
    </source>
</evidence>
<comment type="caution">
    <text evidence="1">The sequence shown here is derived from an EMBL/GenBank/DDBJ whole genome shotgun (WGS) entry which is preliminary data.</text>
</comment>
<protein>
    <recommendedName>
        <fullName evidence="3">Nicotinate-nucleotide adenylyltransferase</fullName>
    </recommendedName>
</protein>
<evidence type="ECO:0000313" key="2">
    <source>
        <dbReference type="Proteomes" id="UP000075320"/>
    </source>
</evidence>
<dbReference type="EMBL" id="LUKE01000008">
    <property type="protein sequence ID" value="KYG60979.1"/>
    <property type="molecule type" value="Genomic_DNA"/>
</dbReference>